<dbReference type="RefSeq" id="WP_195171726.1">
    <property type="nucleotide sequence ID" value="NZ_CP062983.1"/>
</dbReference>
<protein>
    <submittedName>
        <fullName evidence="1">Uncharacterized protein</fullName>
    </submittedName>
</protein>
<accession>A0A7S8EB03</accession>
<organism evidence="1 2">
    <name type="scientific">Phototrophicus methaneseepsis</name>
    <dbReference type="NCBI Taxonomy" id="2710758"/>
    <lineage>
        <taxon>Bacteria</taxon>
        <taxon>Bacillati</taxon>
        <taxon>Chloroflexota</taxon>
        <taxon>Candidatus Thermofontia</taxon>
        <taxon>Phototrophicales</taxon>
        <taxon>Phototrophicaceae</taxon>
        <taxon>Phototrophicus</taxon>
    </lineage>
</organism>
<dbReference type="Proteomes" id="UP000594468">
    <property type="component" value="Chromosome"/>
</dbReference>
<dbReference type="EMBL" id="CP062983">
    <property type="protein sequence ID" value="QPC83662.1"/>
    <property type="molecule type" value="Genomic_DNA"/>
</dbReference>
<dbReference type="KEGG" id="pmet:G4Y79_04575"/>
<keyword evidence="2" id="KW-1185">Reference proteome</keyword>
<evidence type="ECO:0000313" key="2">
    <source>
        <dbReference type="Proteomes" id="UP000594468"/>
    </source>
</evidence>
<name>A0A7S8EB03_9CHLR</name>
<evidence type="ECO:0000313" key="1">
    <source>
        <dbReference type="EMBL" id="QPC83662.1"/>
    </source>
</evidence>
<proteinExistence type="predicted"/>
<dbReference type="AlphaFoldDB" id="A0A7S8EB03"/>
<sequence>MGFLDYHCLSSAEINDLIDVEVLTSISLTSLDELLIERIARWKNWDIDFICNLLLLSQIIERKIADTPTSNSFEILNSFYALSHDYGYIMTFDGISAEFIEFMLRNYSREAFESVEEVLLEISKSFFSTYR</sequence>
<gene>
    <name evidence="1" type="ORF">G4Y79_04575</name>
</gene>
<reference evidence="1 2" key="1">
    <citation type="submission" date="2020-02" db="EMBL/GenBank/DDBJ databases">
        <authorList>
            <person name="Zheng R.K."/>
            <person name="Sun C.M."/>
        </authorList>
    </citation>
    <scope>NUCLEOTIDE SEQUENCE [LARGE SCALE GENOMIC DNA]</scope>
    <source>
        <strain evidence="2">rifampicinis</strain>
    </source>
</reference>